<dbReference type="SUPFAM" id="SSF53383">
    <property type="entry name" value="PLP-dependent transferases"/>
    <property type="match status" value="1"/>
</dbReference>
<dbReference type="InterPro" id="IPR015421">
    <property type="entry name" value="PyrdxlP-dep_Trfase_major"/>
</dbReference>
<dbReference type="AlphaFoldDB" id="A0A9W4QVY5"/>
<keyword evidence="1" id="KW-0032">Aminotransferase</keyword>
<evidence type="ECO:0000313" key="1">
    <source>
        <dbReference type="EMBL" id="CAH9055402.1"/>
    </source>
</evidence>
<name>A0A9W4QVY5_PSEHA</name>
<dbReference type="InterPro" id="IPR015424">
    <property type="entry name" value="PyrdxlP-dep_Trfase"/>
</dbReference>
<protein>
    <submittedName>
        <fullName evidence="1">Valine--pyruvate aminotransferase</fullName>
        <ecNumber evidence="1">2.6.1.66</ecNumber>
    </submittedName>
</protein>
<evidence type="ECO:0000313" key="2">
    <source>
        <dbReference type="Proteomes" id="UP001152447"/>
    </source>
</evidence>
<keyword evidence="2" id="KW-1185">Reference proteome</keyword>
<proteinExistence type="predicted"/>
<accession>A0A9W4QVY5</accession>
<dbReference type="Proteomes" id="UP001152447">
    <property type="component" value="Unassembled WGS sequence"/>
</dbReference>
<dbReference type="GO" id="GO:0009042">
    <property type="term" value="F:valine-pyruvate transaminase activity"/>
    <property type="evidence" value="ECO:0007669"/>
    <property type="project" value="UniProtKB-EC"/>
</dbReference>
<dbReference type="Gene3D" id="3.40.640.10">
    <property type="entry name" value="Type I PLP-dependent aspartate aminotransferase-like (Major domain)"/>
    <property type="match status" value="1"/>
</dbReference>
<reference evidence="1" key="1">
    <citation type="submission" date="2022-07" db="EMBL/GenBank/DDBJ databases">
        <authorList>
            <person name="Criscuolo A."/>
        </authorList>
    </citation>
    <scope>NUCLEOTIDE SEQUENCE</scope>
    <source>
        <strain evidence="1">CIP103197</strain>
    </source>
</reference>
<keyword evidence="1" id="KW-0808">Transferase</keyword>
<dbReference type="EMBL" id="CAMAPB010000013">
    <property type="protein sequence ID" value="CAH9055402.1"/>
    <property type="molecule type" value="Genomic_DNA"/>
</dbReference>
<comment type="caution">
    <text evidence="1">The sequence shown here is derived from an EMBL/GenBank/DDBJ whole genome shotgun (WGS) entry which is preliminary data.</text>
</comment>
<sequence>MDYSNFGTKFTQPNGITQLMEDLGDAKNSNNPNIVMLGGGNPALVLEVNNIFINELQKLVANNTLSNVFGLYDGPTGNDAFRAALAKQLKSEYSWDLTANNIALGNGSQANFFVLFNLLAGSMPDGSHKKVLFPLAPDM</sequence>
<gene>
    <name evidence="1" type="primary">avtA</name>
    <name evidence="1" type="ORF">PSEHALCIP103_01231</name>
</gene>
<dbReference type="EC" id="2.6.1.66" evidence="1"/>
<organism evidence="1 2">
    <name type="scientific">Pseudoalteromonas haloplanktis</name>
    <name type="common">Alteromonas haloplanktis</name>
    <dbReference type="NCBI Taxonomy" id="228"/>
    <lineage>
        <taxon>Bacteria</taxon>
        <taxon>Pseudomonadati</taxon>
        <taxon>Pseudomonadota</taxon>
        <taxon>Gammaproteobacteria</taxon>
        <taxon>Alteromonadales</taxon>
        <taxon>Pseudoalteromonadaceae</taxon>
        <taxon>Pseudoalteromonas</taxon>
    </lineage>
</organism>